<dbReference type="AlphaFoldDB" id="A0A9X2H9R5"/>
<dbReference type="Proteomes" id="UP001155220">
    <property type="component" value="Unassembled WGS sequence"/>
</dbReference>
<proteinExistence type="predicted"/>
<organism evidence="1 2">
    <name type="scientific">Aurantimonas marianensis</name>
    <dbReference type="NCBI Taxonomy" id="2920428"/>
    <lineage>
        <taxon>Bacteria</taxon>
        <taxon>Pseudomonadati</taxon>
        <taxon>Pseudomonadota</taxon>
        <taxon>Alphaproteobacteria</taxon>
        <taxon>Hyphomicrobiales</taxon>
        <taxon>Aurantimonadaceae</taxon>
        <taxon>Aurantimonas</taxon>
    </lineage>
</organism>
<dbReference type="RefSeq" id="WP_253965637.1">
    <property type="nucleotide sequence ID" value="NZ_JALHBS010000108.1"/>
</dbReference>
<dbReference type="EMBL" id="JALHBS010000108">
    <property type="protein sequence ID" value="MCP3056836.1"/>
    <property type="molecule type" value="Genomic_DNA"/>
</dbReference>
<evidence type="ECO:0000313" key="2">
    <source>
        <dbReference type="Proteomes" id="UP001155220"/>
    </source>
</evidence>
<comment type="caution">
    <text evidence="1">The sequence shown here is derived from an EMBL/GenBank/DDBJ whole genome shotgun (WGS) entry which is preliminary data.</text>
</comment>
<keyword evidence="2" id="KW-1185">Reference proteome</keyword>
<accession>A0A9X2H9R5</accession>
<name>A0A9X2H9R5_9HYPH</name>
<protein>
    <submittedName>
        <fullName evidence="1">Uncharacterized protein</fullName>
    </submittedName>
</protein>
<evidence type="ECO:0000313" key="1">
    <source>
        <dbReference type="EMBL" id="MCP3056836.1"/>
    </source>
</evidence>
<sequence>MFGLKIGPKTKTAGRAMKSAERLNRSMAALGGHILADVGLPGRSGEADESVLSTSRRWRMVQESRFAPYRTFA</sequence>
<reference evidence="1" key="1">
    <citation type="submission" date="2022-03" db="EMBL/GenBank/DDBJ databases">
        <title>Aurantimonas Liuensis sp. Nov., isolated from the hadal seawater of the Mariana Trench.</title>
        <authorList>
            <person name="Liu R."/>
        </authorList>
    </citation>
    <scope>NUCLEOTIDE SEQUENCE</scope>
    <source>
        <strain evidence="1">LRZ36</strain>
    </source>
</reference>
<gene>
    <name evidence="1" type="ORF">MJ956_17030</name>
</gene>